<accession>A0A3A9K696</accession>
<dbReference type="InterPro" id="IPR035094">
    <property type="entry name" value="EgtD"/>
</dbReference>
<dbReference type="GO" id="GO:0009820">
    <property type="term" value="P:alkaloid metabolic process"/>
    <property type="evidence" value="ECO:0007669"/>
    <property type="project" value="UniProtKB-KW"/>
</dbReference>
<dbReference type="PIRSF" id="PIRSF018005">
    <property type="entry name" value="UCP018005"/>
    <property type="match status" value="1"/>
</dbReference>
<dbReference type="InterPro" id="IPR051128">
    <property type="entry name" value="EgtD_Methyltrsf_superfamily"/>
</dbReference>
<sequence length="326" mass="37100">MENNMKQTMSPIRDLKPSLASLEEDVMSGLKKDQKSLPPKLFYDAEGSRLFNQITELPEYYLTRAEKGILITHQNDIATFIGSSSTLVELGCGNEEKISLILSGLENVSDYIPVDISLSALQETADKIKNDNPLLSVQGIRADYTESLSFLSGISQNKKVISFLGSTLGNFEAEPRELFLNQLAQELRLEDGLLIGIDLKKPKRILEAAYNDSNGITARFNKNVLQRINKELDANFQLNNFSHLACYNEEDQRIEMYLVSERIQTVEICGESFHFQKGERIHTENSYKFSVDEFEKTLHHIGLRLRKVWTDQENHFAVTYVEPLNV</sequence>
<evidence type="ECO:0000313" key="9">
    <source>
        <dbReference type="EMBL" id="RKL65831.1"/>
    </source>
</evidence>
<dbReference type="NCBIfam" id="TIGR03439">
    <property type="entry name" value="methyl_EasF"/>
    <property type="match status" value="1"/>
</dbReference>
<organism evidence="9 10">
    <name type="scientific">Salipaludibacillus neizhouensis</name>
    <dbReference type="NCBI Taxonomy" id="885475"/>
    <lineage>
        <taxon>Bacteria</taxon>
        <taxon>Bacillati</taxon>
        <taxon>Bacillota</taxon>
        <taxon>Bacilli</taxon>
        <taxon>Bacillales</taxon>
        <taxon>Bacillaceae</taxon>
    </lineage>
</organism>
<evidence type="ECO:0000256" key="7">
    <source>
        <dbReference type="ARBA" id="ARBA00049425"/>
    </source>
</evidence>
<comment type="subunit">
    <text evidence="2">Homodimer.</text>
</comment>
<dbReference type="GO" id="GO:0008168">
    <property type="term" value="F:methyltransferase activity"/>
    <property type="evidence" value="ECO:0007669"/>
    <property type="project" value="UniProtKB-KW"/>
</dbReference>
<dbReference type="InterPro" id="IPR019257">
    <property type="entry name" value="MeTrfase_dom"/>
</dbReference>
<reference evidence="9 10" key="1">
    <citation type="submission" date="2017-10" db="EMBL/GenBank/DDBJ databases">
        <title>Bacillus sp. nov., a halophilic bacterium isolated from a Keqin Lake.</title>
        <authorList>
            <person name="Wang H."/>
        </authorList>
    </citation>
    <scope>NUCLEOTIDE SEQUENCE [LARGE SCALE GENOMIC DNA]</scope>
    <source>
        <strain evidence="9 10">KCTC 13187</strain>
    </source>
</reference>
<evidence type="ECO:0000256" key="3">
    <source>
        <dbReference type="ARBA" id="ARBA00022589"/>
    </source>
</evidence>
<evidence type="ECO:0000256" key="5">
    <source>
        <dbReference type="ARBA" id="ARBA00022679"/>
    </source>
</evidence>
<dbReference type="InterPro" id="IPR029063">
    <property type="entry name" value="SAM-dependent_MTases_sf"/>
</dbReference>
<dbReference type="EMBL" id="PDOE01000011">
    <property type="protein sequence ID" value="RKL65831.1"/>
    <property type="molecule type" value="Genomic_DNA"/>
</dbReference>
<gene>
    <name evidence="9" type="primary">egtD</name>
    <name evidence="9" type="ORF">CR203_18410</name>
</gene>
<evidence type="ECO:0000256" key="1">
    <source>
        <dbReference type="ARBA" id="ARBA00005107"/>
    </source>
</evidence>
<keyword evidence="3" id="KW-0017">Alkaloid metabolism</keyword>
<comment type="catalytic activity">
    <reaction evidence="7">
        <text>4-(3-methylbut-2-enyl)-L-tryptophan + S-adenosyl-L-methionine = 4-(3-methylbut-2-enyl)-L-abrine + S-adenosyl-L-homocysteine + H(+)</text>
        <dbReference type="Rhea" id="RHEA:34435"/>
        <dbReference type="ChEBI" id="CHEBI:15378"/>
        <dbReference type="ChEBI" id="CHEBI:57856"/>
        <dbReference type="ChEBI" id="CHEBI:58209"/>
        <dbReference type="ChEBI" id="CHEBI:59789"/>
        <dbReference type="ChEBI" id="CHEBI:67248"/>
        <dbReference type="EC" id="2.1.1.261"/>
    </reaction>
</comment>
<comment type="caution">
    <text evidence="9">The sequence shown here is derived from an EMBL/GenBank/DDBJ whole genome shotgun (WGS) entry which is preliminary data.</text>
</comment>
<keyword evidence="4 9" id="KW-0489">Methyltransferase</keyword>
<dbReference type="GO" id="GO:0032259">
    <property type="term" value="P:methylation"/>
    <property type="evidence" value="ECO:0007669"/>
    <property type="project" value="UniProtKB-KW"/>
</dbReference>
<dbReference type="PANTHER" id="PTHR43397:SF1">
    <property type="entry name" value="ERGOTHIONEINE BIOSYNTHESIS PROTEIN 1"/>
    <property type="match status" value="1"/>
</dbReference>
<keyword evidence="5 9" id="KW-0808">Transferase</keyword>
<dbReference type="InterPro" id="IPR017805">
    <property type="entry name" value="SAM_MeTrfase_EasF-type_put"/>
</dbReference>
<feature type="domain" description="Histidine-specific methyltransferase SAM-dependent" evidence="8">
    <location>
        <begin position="23"/>
        <end position="322"/>
    </location>
</feature>
<dbReference type="Pfam" id="PF10017">
    <property type="entry name" value="Methyltransf_33"/>
    <property type="match status" value="1"/>
</dbReference>
<dbReference type="PANTHER" id="PTHR43397">
    <property type="entry name" value="ERGOTHIONEINE BIOSYNTHESIS PROTEIN 1"/>
    <property type="match status" value="1"/>
</dbReference>
<evidence type="ECO:0000259" key="8">
    <source>
        <dbReference type="Pfam" id="PF10017"/>
    </source>
</evidence>
<evidence type="ECO:0000256" key="6">
    <source>
        <dbReference type="ARBA" id="ARBA00039094"/>
    </source>
</evidence>
<dbReference type="EC" id="2.1.1.261" evidence="6"/>
<proteinExistence type="predicted"/>
<dbReference type="AlphaFoldDB" id="A0A3A9K696"/>
<dbReference type="Proteomes" id="UP000281498">
    <property type="component" value="Unassembled WGS sequence"/>
</dbReference>
<evidence type="ECO:0000256" key="2">
    <source>
        <dbReference type="ARBA" id="ARBA00011738"/>
    </source>
</evidence>
<dbReference type="NCBIfam" id="TIGR03438">
    <property type="entry name" value="egtD_ergothio"/>
    <property type="match status" value="1"/>
</dbReference>
<name>A0A3A9K696_9BACI</name>
<dbReference type="InterPro" id="IPR017804">
    <property type="entry name" value="MeTrfase_EgtD-like"/>
</dbReference>
<keyword evidence="10" id="KW-1185">Reference proteome</keyword>
<dbReference type="Gene3D" id="3.40.50.150">
    <property type="entry name" value="Vaccinia Virus protein VP39"/>
    <property type="match status" value="1"/>
</dbReference>
<evidence type="ECO:0000256" key="4">
    <source>
        <dbReference type="ARBA" id="ARBA00022603"/>
    </source>
</evidence>
<dbReference type="OrthoDB" id="5289726at2"/>
<comment type="pathway">
    <text evidence="1">Alkaloid biosynthesis; ergot alkaloid biosynthesis.</text>
</comment>
<protein>
    <recommendedName>
        <fullName evidence="6">4-dimethylallyltryptophan N-methyltransferase</fullName>
        <ecNumber evidence="6">2.1.1.261</ecNumber>
    </recommendedName>
</protein>
<evidence type="ECO:0000313" key="10">
    <source>
        <dbReference type="Proteomes" id="UP000281498"/>
    </source>
</evidence>